<dbReference type="AlphaFoldDB" id="A0AAP4VQL3"/>
<evidence type="ECO:0000313" key="3">
    <source>
        <dbReference type="Proteomes" id="UP001172109"/>
    </source>
</evidence>
<evidence type="ECO:0000259" key="1">
    <source>
        <dbReference type="Pfam" id="PF04448"/>
    </source>
</evidence>
<dbReference type="RefSeq" id="WP_171026915.1">
    <property type="nucleotide sequence ID" value="NZ_CADEUY010000030.1"/>
</dbReference>
<organism evidence="2 3">
    <name type="scientific">Burkholderia contaminans</name>
    <dbReference type="NCBI Taxonomy" id="488447"/>
    <lineage>
        <taxon>Bacteria</taxon>
        <taxon>Pseudomonadati</taxon>
        <taxon>Pseudomonadota</taxon>
        <taxon>Betaproteobacteria</taxon>
        <taxon>Burkholderiales</taxon>
        <taxon>Burkholderiaceae</taxon>
        <taxon>Burkholderia</taxon>
        <taxon>Burkholderia cepacia complex</taxon>
    </lineage>
</organism>
<dbReference type="EMBL" id="JAUJQS010000073">
    <property type="protein sequence ID" value="MDN7570841.1"/>
    <property type="molecule type" value="Genomic_DNA"/>
</dbReference>
<reference evidence="2" key="1">
    <citation type="submission" date="2023-07" db="EMBL/GenBank/DDBJ databases">
        <title>A collection of bacterial strains from the Burkholderia cepacia Research Laboratory and Repository.</title>
        <authorList>
            <person name="Lipuma J."/>
            <person name="Spilker T."/>
            <person name="Caverly L."/>
        </authorList>
    </citation>
    <scope>NUCLEOTIDE SEQUENCE</scope>
    <source>
        <strain evidence="2">AU44979</strain>
    </source>
</reference>
<name>A0AAP4VQL3_9BURK</name>
<feature type="domain" description="DUF551" evidence="1">
    <location>
        <begin position="50"/>
        <end position="116"/>
    </location>
</feature>
<evidence type="ECO:0000313" key="2">
    <source>
        <dbReference type="EMBL" id="MDN7570841.1"/>
    </source>
</evidence>
<proteinExistence type="predicted"/>
<accession>A0AAP4VQL3</accession>
<comment type="caution">
    <text evidence="2">The sequence shown here is derived from an EMBL/GenBank/DDBJ whole genome shotgun (WGS) entry which is preliminary data.</text>
</comment>
<dbReference type="Proteomes" id="UP001172109">
    <property type="component" value="Unassembled WGS sequence"/>
</dbReference>
<protein>
    <submittedName>
        <fullName evidence="2">DUF551 domain-containing protein</fullName>
    </submittedName>
</protein>
<sequence>MKLPDQISIRVKRPEDYDGVHAELVAEDFLATHDGGNWQYDIADGTAPNWISVNEQLPECSRKAGSLGVEALIWPATESGERTAFFGRRISRTPSFYRYRALVHRVTHWMPLPGKPTRAEDLN</sequence>
<dbReference type="Pfam" id="PF04448">
    <property type="entry name" value="DUF551"/>
    <property type="match status" value="1"/>
</dbReference>
<gene>
    <name evidence="2" type="ORF">QZM56_40870</name>
</gene>
<dbReference type="InterPro" id="IPR007539">
    <property type="entry name" value="DUF551"/>
</dbReference>